<dbReference type="GO" id="GO:0140359">
    <property type="term" value="F:ABC-type transporter activity"/>
    <property type="evidence" value="ECO:0007669"/>
    <property type="project" value="UniProtKB-ARBA"/>
</dbReference>
<dbReference type="GO" id="GO:0043190">
    <property type="term" value="C:ATP-binding cassette (ABC) transporter complex"/>
    <property type="evidence" value="ECO:0007669"/>
    <property type="project" value="InterPro"/>
</dbReference>
<keyword evidence="3" id="KW-0067">ATP-binding</keyword>
<keyword evidence="6" id="KW-1185">Reference proteome</keyword>
<keyword evidence="1" id="KW-0813">Transport</keyword>
<evidence type="ECO:0000313" key="5">
    <source>
        <dbReference type="EMBL" id="ACU86570.1"/>
    </source>
</evidence>
<feature type="domain" description="ABC transporter" evidence="4">
    <location>
        <begin position="2"/>
        <end position="233"/>
    </location>
</feature>
<sequence length="350" mass="38171">MITFDDITVRFGQFTALPSLSLNIDEGEFFTLLGPSGCGKSTALRTLAGFTEPASGRVLVDGRDVTALPSDQRGVGMVFQNYALFPSMSVRENIAFGLKVAKRPKDEIHERVREIASEVALAPAQLDKGVAELSGGQQQRVAIARALVMRPRILLLDEPLSNLDAQLRGQLRIQLKELQQQFGITSIYVTHDQDEAMSMSDRIAVLNQGRVEQVGTPREIYESSASEFVCTFIGSVNRLSDSSVTSLAAHRDSPVRPGLSSYARVERFVLRSKGQAAKTEGLHFQDGSVERADYHGYFSQYAVRVGDKPLTVRIPYHPDAPSFAVGDEVAVGIAADDVLQYAPEEGVIAV</sequence>
<dbReference type="GO" id="GO:0005524">
    <property type="term" value="F:ATP binding"/>
    <property type="evidence" value="ECO:0007669"/>
    <property type="project" value="UniProtKB-KW"/>
</dbReference>
<name>C7MHQ3_BRAFD</name>
<evidence type="ECO:0000256" key="3">
    <source>
        <dbReference type="ARBA" id="ARBA00022840"/>
    </source>
</evidence>
<evidence type="ECO:0000313" key="6">
    <source>
        <dbReference type="Proteomes" id="UP000001919"/>
    </source>
</evidence>
<dbReference type="AlphaFoldDB" id="C7MHQ3"/>
<dbReference type="PATRIC" id="fig|446465.5.peg.2765"/>
<protein>
    <submittedName>
        <fullName evidence="5">ABC-type spermidine/putrescine transport system, ATPase component</fullName>
    </submittedName>
</protein>
<dbReference type="GO" id="GO:0016887">
    <property type="term" value="F:ATP hydrolysis activity"/>
    <property type="evidence" value="ECO:0007669"/>
    <property type="project" value="InterPro"/>
</dbReference>
<dbReference type="PROSITE" id="PS50893">
    <property type="entry name" value="ABC_TRANSPORTER_2"/>
    <property type="match status" value="1"/>
</dbReference>
<dbReference type="Pfam" id="PF08402">
    <property type="entry name" value="TOBE_2"/>
    <property type="match status" value="1"/>
</dbReference>
<dbReference type="OrthoDB" id="9802264at2"/>
<dbReference type="InterPro" id="IPR003439">
    <property type="entry name" value="ABC_transporter-like_ATP-bd"/>
</dbReference>
<dbReference type="Pfam" id="PF00005">
    <property type="entry name" value="ABC_tran"/>
    <property type="match status" value="1"/>
</dbReference>
<proteinExistence type="predicted"/>
<evidence type="ECO:0000259" key="4">
    <source>
        <dbReference type="PROSITE" id="PS50893"/>
    </source>
</evidence>
<keyword evidence="2" id="KW-0547">Nucleotide-binding</keyword>
<evidence type="ECO:0000256" key="1">
    <source>
        <dbReference type="ARBA" id="ARBA00022448"/>
    </source>
</evidence>
<dbReference type="SUPFAM" id="SSF52540">
    <property type="entry name" value="P-loop containing nucleoside triphosphate hydrolases"/>
    <property type="match status" value="1"/>
</dbReference>
<dbReference type="InterPro" id="IPR050093">
    <property type="entry name" value="ABC_SmlMolc_Importer"/>
</dbReference>
<dbReference type="STRING" id="446465.Bfae_28040"/>
<evidence type="ECO:0000256" key="2">
    <source>
        <dbReference type="ARBA" id="ARBA00022741"/>
    </source>
</evidence>
<dbReference type="Proteomes" id="UP000001919">
    <property type="component" value="Chromosome"/>
</dbReference>
<dbReference type="InterPro" id="IPR013611">
    <property type="entry name" value="Transp-assoc_OB_typ2"/>
</dbReference>
<dbReference type="KEGG" id="bfa:Bfae_28040"/>
<dbReference type="PROSITE" id="PS00211">
    <property type="entry name" value="ABC_TRANSPORTER_1"/>
    <property type="match status" value="1"/>
</dbReference>
<dbReference type="FunFam" id="3.40.50.300:FF:000042">
    <property type="entry name" value="Maltose/maltodextrin ABC transporter, ATP-binding protein"/>
    <property type="match status" value="1"/>
</dbReference>
<dbReference type="EMBL" id="CP001643">
    <property type="protein sequence ID" value="ACU86570.1"/>
    <property type="molecule type" value="Genomic_DNA"/>
</dbReference>
<dbReference type="InterPro" id="IPR003593">
    <property type="entry name" value="AAA+_ATPase"/>
</dbReference>
<dbReference type="InterPro" id="IPR017871">
    <property type="entry name" value="ABC_transporter-like_CS"/>
</dbReference>
<dbReference type="SMART" id="SM00382">
    <property type="entry name" value="AAA"/>
    <property type="match status" value="1"/>
</dbReference>
<dbReference type="InterPro" id="IPR027417">
    <property type="entry name" value="P-loop_NTPase"/>
</dbReference>
<dbReference type="Gene3D" id="3.40.50.300">
    <property type="entry name" value="P-loop containing nucleotide triphosphate hydrolases"/>
    <property type="match status" value="1"/>
</dbReference>
<dbReference type="eggNOG" id="COG3842">
    <property type="taxonomic scope" value="Bacteria"/>
</dbReference>
<organism evidence="5 6">
    <name type="scientific">Brachybacterium faecium (strain ATCC 43885 / DSM 4810 / JCM 11609 / LMG 19847 / NBRC 14762 / NCIMB 9860 / 6-10)</name>
    <dbReference type="NCBI Taxonomy" id="446465"/>
    <lineage>
        <taxon>Bacteria</taxon>
        <taxon>Bacillati</taxon>
        <taxon>Actinomycetota</taxon>
        <taxon>Actinomycetes</taxon>
        <taxon>Micrococcales</taxon>
        <taxon>Dermabacteraceae</taxon>
        <taxon>Brachybacterium</taxon>
    </lineage>
</organism>
<dbReference type="HOGENOM" id="CLU_000604_1_1_11"/>
<dbReference type="PANTHER" id="PTHR42781:SF4">
    <property type="entry name" value="SPERMIDINE_PUTRESCINE IMPORT ATP-BINDING PROTEIN POTA"/>
    <property type="match status" value="1"/>
</dbReference>
<dbReference type="PANTHER" id="PTHR42781">
    <property type="entry name" value="SPERMIDINE/PUTRESCINE IMPORT ATP-BINDING PROTEIN POTA"/>
    <property type="match status" value="1"/>
</dbReference>
<gene>
    <name evidence="5" type="ordered locus">Bfae_28040</name>
</gene>
<reference evidence="5 6" key="1">
    <citation type="journal article" date="2009" name="Stand. Genomic Sci.">
        <title>Complete genome sequence of Brachybacterium faecium type strain (Schefferle 6-10).</title>
        <authorList>
            <person name="Lapidus A."/>
            <person name="Pukall R."/>
            <person name="Labuttii K."/>
            <person name="Copeland A."/>
            <person name="Del Rio T.G."/>
            <person name="Nolan M."/>
            <person name="Chen F."/>
            <person name="Lucas S."/>
            <person name="Tice H."/>
            <person name="Cheng J.F."/>
            <person name="Bruce D."/>
            <person name="Goodwin L."/>
            <person name="Pitluck S."/>
            <person name="Rohde M."/>
            <person name="Goker M."/>
            <person name="Pati A."/>
            <person name="Ivanova N."/>
            <person name="Mavrommatis K."/>
            <person name="Chen A."/>
            <person name="Palaniappan K."/>
            <person name="D'haeseleer P."/>
            <person name="Chain P."/>
            <person name="Bristow J."/>
            <person name="Eisen J.A."/>
            <person name="Markowitz V."/>
            <person name="Hugenholtz P."/>
            <person name="Kyrpides N.C."/>
            <person name="Klenk H.P."/>
        </authorList>
    </citation>
    <scope>NUCLEOTIDE SEQUENCE [LARGE SCALE GENOMIC DNA]</scope>
    <source>
        <strain evidence="6">ATCC 43885 / DSM 4810 / JCM 11609 / LMG 19847 / NBRC 14762 / NCIMB 9860 / 6-10</strain>
    </source>
</reference>
<accession>C7MHQ3</accession>